<accession>A0A1I0D666</accession>
<dbReference type="NCBIfam" id="NF008607">
    <property type="entry name" value="PRK11579.1"/>
    <property type="match status" value="1"/>
</dbReference>
<dbReference type="EMBL" id="FOHU01000007">
    <property type="protein sequence ID" value="SET27706.1"/>
    <property type="molecule type" value="Genomic_DNA"/>
</dbReference>
<sequence>MKRKINVGIVGFGQGGKVFHAPIIQGIEGLSLTKIVARKQETIEDIKKIYPSVETVSDIDSLLQDEELELVVIATPNITHTEFAKKALLANKHVVVEKPFTNTSKEAEELIELAEKQNKILTVNQNRRWDSDFLTVKKIIENNFLGNIVEYEAHFDRFRNVVNKDDWKEESLPGAGILYNLGSHLIDQALCLFGIPKEITAHVGIQREEAKVEDFFHVILHYEKHKAVLRAGMLVREALPHFIVLGDKGSFVKYGMDPQEEALKAGELPYNNELWGTESEEIWGILNTEVSDSHFRGKVESNKGDYRELYRNVYKAIIGEEVLQVKPQEARDTIKIIELALKSNKEKRTIPFL</sequence>
<dbReference type="PANTHER" id="PTHR43708:SF5">
    <property type="entry name" value="CONSERVED EXPRESSED OXIDOREDUCTASE (EUROFUNG)-RELATED"/>
    <property type="match status" value="1"/>
</dbReference>
<dbReference type="Pfam" id="PF02894">
    <property type="entry name" value="GFO_IDH_MocA_C"/>
    <property type="match status" value="1"/>
</dbReference>
<evidence type="ECO:0000256" key="2">
    <source>
        <dbReference type="ARBA" id="ARBA00023002"/>
    </source>
</evidence>
<dbReference type="GO" id="GO:0000166">
    <property type="term" value="F:nucleotide binding"/>
    <property type="evidence" value="ECO:0007669"/>
    <property type="project" value="InterPro"/>
</dbReference>
<dbReference type="OrthoDB" id="9783105at2"/>
<dbReference type="InterPro" id="IPR051317">
    <property type="entry name" value="Gfo/Idh/MocA_oxidoreduct"/>
</dbReference>
<dbReference type="PANTHER" id="PTHR43708">
    <property type="entry name" value="CONSERVED EXPRESSED OXIDOREDUCTASE (EUROFUNG)"/>
    <property type="match status" value="1"/>
</dbReference>
<protein>
    <submittedName>
        <fullName evidence="5">Predicted dehydrogenase</fullName>
    </submittedName>
</protein>
<feature type="domain" description="Gfo/Idh/MocA-like oxidoreductase C-terminal" evidence="4">
    <location>
        <begin position="137"/>
        <end position="351"/>
    </location>
</feature>
<gene>
    <name evidence="5" type="ORF">SAMN05660297_01883</name>
</gene>
<evidence type="ECO:0000259" key="3">
    <source>
        <dbReference type="Pfam" id="PF01408"/>
    </source>
</evidence>
<reference evidence="5 6" key="1">
    <citation type="submission" date="2016-10" db="EMBL/GenBank/DDBJ databases">
        <authorList>
            <person name="de Groot N.N."/>
        </authorList>
    </citation>
    <scope>NUCLEOTIDE SEQUENCE [LARGE SCALE GENOMIC DNA]</scope>
    <source>
        <strain evidence="5 6">DSM 18979</strain>
    </source>
</reference>
<dbReference type="InterPro" id="IPR000683">
    <property type="entry name" value="Gfo/Idh/MocA-like_OxRdtase_N"/>
</dbReference>
<dbReference type="GO" id="GO:0016491">
    <property type="term" value="F:oxidoreductase activity"/>
    <property type="evidence" value="ECO:0007669"/>
    <property type="project" value="UniProtKB-KW"/>
</dbReference>
<comment type="similarity">
    <text evidence="1">Belongs to the Gfo/Idh/MocA family.</text>
</comment>
<name>A0A1I0D666_9FIRM</name>
<dbReference type="InterPro" id="IPR004104">
    <property type="entry name" value="Gfo/Idh/MocA-like_OxRdtase_C"/>
</dbReference>
<keyword evidence="2" id="KW-0560">Oxidoreductase</keyword>
<dbReference type="AlphaFoldDB" id="A0A1I0D666"/>
<evidence type="ECO:0000313" key="6">
    <source>
        <dbReference type="Proteomes" id="UP000199568"/>
    </source>
</evidence>
<dbReference type="Gene3D" id="3.30.360.10">
    <property type="entry name" value="Dihydrodipicolinate Reductase, domain 2"/>
    <property type="match status" value="1"/>
</dbReference>
<keyword evidence="6" id="KW-1185">Reference proteome</keyword>
<proteinExistence type="inferred from homology"/>
<evidence type="ECO:0000259" key="4">
    <source>
        <dbReference type="Pfam" id="PF02894"/>
    </source>
</evidence>
<dbReference type="STRING" id="426128.SAMN05660297_01883"/>
<evidence type="ECO:0000256" key="1">
    <source>
        <dbReference type="ARBA" id="ARBA00010928"/>
    </source>
</evidence>
<dbReference type="Gene3D" id="3.40.50.720">
    <property type="entry name" value="NAD(P)-binding Rossmann-like Domain"/>
    <property type="match status" value="1"/>
</dbReference>
<feature type="domain" description="Gfo/Idh/MocA-like oxidoreductase N-terminal" evidence="3">
    <location>
        <begin position="5"/>
        <end position="124"/>
    </location>
</feature>
<dbReference type="SUPFAM" id="SSF55347">
    <property type="entry name" value="Glyceraldehyde-3-phosphate dehydrogenase-like, C-terminal domain"/>
    <property type="match status" value="1"/>
</dbReference>
<evidence type="ECO:0000313" key="5">
    <source>
        <dbReference type="EMBL" id="SET27706.1"/>
    </source>
</evidence>
<dbReference type="SUPFAM" id="SSF51735">
    <property type="entry name" value="NAD(P)-binding Rossmann-fold domains"/>
    <property type="match status" value="1"/>
</dbReference>
<dbReference type="Pfam" id="PF01408">
    <property type="entry name" value="GFO_IDH_MocA"/>
    <property type="match status" value="1"/>
</dbReference>
<organism evidence="5 6">
    <name type="scientific">Natronincola peptidivorans</name>
    <dbReference type="NCBI Taxonomy" id="426128"/>
    <lineage>
        <taxon>Bacteria</taxon>
        <taxon>Bacillati</taxon>
        <taxon>Bacillota</taxon>
        <taxon>Clostridia</taxon>
        <taxon>Peptostreptococcales</taxon>
        <taxon>Natronincolaceae</taxon>
        <taxon>Natronincola</taxon>
    </lineage>
</organism>
<dbReference type="RefSeq" id="WP_090442781.1">
    <property type="nucleotide sequence ID" value="NZ_FOHU01000007.1"/>
</dbReference>
<dbReference type="Proteomes" id="UP000199568">
    <property type="component" value="Unassembled WGS sequence"/>
</dbReference>
<dbReference type="InterPro" id="IPR036291">
    <property type="entry name" value="NAD(P)-bd_dom_sf"/>
</dbReference>